<keyword evidence="3" id="KW-1185">Reference proteome</keyword>
<evidence type="ECO:0000256" key="1">
    <source>
        <dbReference type="SAM" id="SignalP"/>
    </source>
</evidence>
<evidence type="ECO:0000313" key="3">
    <source>
        <dbReference type="Proteomes" id="UP001144036"/>
    </source>
</evidence>
<gene>
    <name evidence="2" type="ORF">OUY22_11405</name>
</gene>
<feature type="chain" id="PRO_5046232805" evidence="1">
    <location>
        <begin position="28"/>
        <end position="45"/>
    </location>
</feature>
<organism evidence="2 3">
    <name type="scientific">Nonomuraea corallina</name>
    <dbReference type="NCBI Taxonomy" id="2989783"/>
    <lineage>
        <taxon>Bacteria</taxon>
        <taxon>Bacillati</taxon>
        <taxon>Actinomycetota</taxon>
        <taxon>Actinomycetes</taxon>
        <taxon>Streptosporangiales</taxon>
        <taxon>Streptosporangiaceae</taxon>
        <taxon>Nonomuraea</taxon>
    </lineage>
</organism>
<evidence type="ECO:0000313" key="2">
    <source>
        <dbReference type="EMBL" id="MDA0634025.1"/>
    </source>
</evidence>
<accession>A0ABT4SAL2</accession>
<feature type="signal peptide" evidence="1">
    <location>
        <begin position="1"/>
        <end position="27"/>
    </location>
</feature>
<proteinExistence type="predicted"/>
<reference evidence="2" key="1">
    <citation type="submission" date="2022-11" db="EMBL/GenBank/DDBJ databases">
        <title>Nonomuraea corallina sp. nov., a new species of the genus Nonomuraea isolated from sea side sediment in Thai sea.</title>
        <authorList>
            <person name="Ngamcharungchit C."/>
            <person name="Matsumoto A."/>
            <person name="Suriyachadkun C."/>
            <person name="Panbangred W."/>
            <person name="Inahashi Y."/>
            <person name="Intra B."/>
        </authorList>
    </citation>
    <scope>NUCLEOTIDE SEQUENCE</scope>
    <source>
        <strain evidence="2">MCN248</strain>
    </source>
</reference>
<keyword evidence="1" id="KW-0732">Signal</keyword>
<name>A0ABT4SAL2_9ACTN</name>
<sequence length="45" mass="4404">MKRVIATVATVLAVGGGVALASAGAAAADDTGSVRITQTTDNRDM</sequence>
<dbReference type="EMBL" id="JAPNNL010000033">
    <property type="protein sequence ID" value="MDA0634025.1"/>
    <property type="molecule type" value="Genomic_DNA"/>
</dbReference>
<comment type="caution">
    <text evidence="2">The sequence shown here is derived from an EMBL/GenBank/DDBJ whole genome shotgun (WGS) entry which is preliminary data.</text>
</comment>
<dbReference type="Proteomes" id="UP001144036">
    <property type="component" value="Unassembled WGS sequence"/>
</dbReference>
<protein>
    <submittedName>
        <fullName evidence="2">Uncharacterized protein</fullName>
    </submittedName>
</protein>
<dbReference type="RefSeq" id="WP_270154832.1">
    <property type="nucleotide sequence ID" value="NZ_JAPNNL010000033.1"/>
</dbReference>